<sequence>YLKKKERHVTTVILHHNTVLVLVLAGVLSLENSDAGGRHSGVLDLPWKDELCCESRPASTVEGASAPAERPNGSNRSLPHDSQCSFKNLTSKLHPLEFSGRRTCLDILCGIDEKWENVTCHLEPHALPLSLPDAGHMAVSLQRRFQKSQSRVDSEEAASDPPVFCEAEDSFTCSVALDAESSFHAVVTVTIADARAPSVLLRVPARPVKPAPPVNLSHVQTIEAELILHWGDPKDIKTDLLQYEVRYSPDTIHPAWQVMSVSGDTKTSLDLKACVNYTVQVRRSSRSDPPLWSGWSESHHIFLDEVSYIPEKVVVKAGENVTVYCVFNDHNFNASTALWTLNFDQELDYSLYHPINQWVSQVTMRPSETGMYDLLQCTKKRMIAYSQVYVEGASISISCETNGEIDAMDCRWNSTQWLNPNFRTRWADLSCDVMEERERAGDNVGHEGPSCLQVDSRKRLCTIQPLRTNCYKLWLEVSSHLGLIRSKPVYLTPNDHVKPHTPTDVKAVSRSGGVLNVTWKRPYLPVEVQCQFRYHSPSADHPKPDWKVQAIVREPWAEVNVSDVCRVFVVQVRCMHISGAGYWSEWSPSVYSSPQNSRAPERGPNFWRFLQDDPHRKQTNVTLLFKDLQTSGQPYCVEGFLVKRLGSTGPVQEPILMQSSYSFEWNQMPQTVTVEAFNSLGSSSDNINMTLEKSPKRRCVHHFSVTVINSTCVSLSWTLIDKSSPPIFMVVQWSLLWKQDSGRPRGQSTDTWVRLPYTDGPTYLGGHFFGSEDYGFYLYPVFAHGEGEPAFATATRRDPAIYMMLMMISFLSIVLLISLILSQNQMKKLMWKDVPNPNQCSWARGIDLNKANAFDHMFHPPEGFPAWPLLLPPEKISNLVIVDKADLSALSTPPDPSVASSVRLHGEPDSPVGQAWPEESHLLPGGDRSSPPNLDYPTGSAPDDGSCPAGVTDSSAQSSVIYTAVLLCGPKQQQQHHHLHDKDCSCSSSSDEGNFSANNSDISASFNGGLWELDVPRRSCCYNSTEELSEKPEQGDRDVGEEKDLYYIGADYGDEDEESEEELNAKIIQTVPLNSEGCSAESRRLLELTESKCDFSPLYLPQFRTAPSCTRQLSAKPQEGRCHP</sequence>
<dbReference type="Ensembl" id="ENSTRUT00000061991.1">
    <property type="protein sequence ID" value="ENSTRUP00000078736.1"/>
    <property type="gene ID" value="ENSTRUG00000018553.3"/>
</dbReference>
<dbReference type="GO" id="GO:0043010">
    <property type="term" value="P:camera-type eye development"/>
    <property type="evidence" value="ECO:0007669"/>
    <property type="project" value="Ensembl"/>
</dbReference>
<evidence type="ECO:0000256" key="5">
    <source>
        <dbReference type="ARBA" id="ARBA00023136"/>
    </source>
</evidence>
<evidence type="ECO:0000256" key="1">
    <source>
        <dbReference type="ARBA" id="ARBA00004479"/>
    </source>
</evidence>
<protein>
    <submittedName>
        <fullName evidence="11">Leptin receptor</fullName>
    </submittedName>
</protein>
<dbReference type="PANTHER" id="PTHR23037:SF44">
    <property type="entry name" value="LEPTIN RECEPTOR"/>
    <property type="match status" value="1"/>
</dbReference>
<dbReference type="CDD" id="cd00063">
    <property type="entry name" value="FN3"/>
    <property type="match status" value="1"/>
</dbReference>
<dbReference type="InterPro" id="IPR013783">
    <property type="entry name" value="Ig-like_fold"/>
</dbReference>
<dbReference type="InterPro" id="IPR003961">
    <property type="entry name" value="FN3_dom"/>
</dbReference>
<reference evidence="11" key="2">
    <citation type="submission" date="2025-08" db="UniProtKB">
        <authorList>
            <consortium name="Ensembl"/>
        </authorList>
    </citation>
    <scope>IDENTIFICATION</scope>
</reference>
<dbReference type="InterPro" id="IPR041182">
    <property type="entry name" value="LEP-R_IGD"/>
</dbReference>
<feature type="domain" description="Fibronectin type-III" evidence="10">
    <location>
        <begin position="501"/>
        <end position="595"/>
    </location>
</feature>
<dbReference type="GO" id="GO:0030728">
    <property type="term" value="P:ovulation"/>
    <property type="evidence" value="ECO:0007669"/>
    <property type="project" value="Ensembl"/>
</dbReference>
<evidence type="ECO:0000256" key="3">
    <source>
        <dbReference type="ARBA" id="ARBA00022729"/>
    </source>
</evidence>
<keyword evidence="7" id="KW-0325">Glycoprotein</keyword>
<evidence type="ECO:0000256" key="9">
    <source>
        <dbReference type="SAM" id="Phobius"/>
    </source>
</evidence>
<dbReference type="GO" id="GO:0009749">
    <property type="term" value="P:response to glucose"/>
    <property type="evidence" value="ECO:0007669"/>
    <property type="project" value="Ensembl"/>
</dbReference>
<dbReference type="Proteomes" id="UP000005226">
    <property type="component" value="Chromosome 20"/>
</dbReference>
<evidence type="ECO:0000259" key="10">
    <source>
        <dbReference type="PROSITE" id="PS50853"/>
    </source>
</evidence>
<dbReference type="GeneTree" id="ENSGT00730000111209"/>
<evidence type="ECO:0000313" key="11">
    <source>
        <dbReference type="Ensembl" id="ENSTRUP00000078736.1"/>
    </source>
</evidence>
<dbReference type="GO" id="GO:0004896">
    <property type="term" value="F:cytokine receptor activity"/>
    <property type="evidence" value="ECO:0007669"/>
    <property type="project" value="TreeGrafter"/>
</dbReference>
<keyword evidence="12" id="KW-1185">Reference proteome</keyword>
<feature type="region of interest" description="Disordered" evidence="8">
    <location>
        <begin position="892"/>
        <end position="953"/>
    </location>
</feature>
<feature type="domain" description="Fibronectin type-III" evidence="10">
    <location>
        <begin position="212"/>
        <end position="306"/>
    </location>
</feature>
<comment type="subcellular location">
    <subcellularLocation>
        <location evidence="1">Membrane</location>
        <topology evidence="1">Single-pass type I membrane protein</topology>
    </subcellularLocation>
</comment>
<dbReference type="GO" id="GO:0003323">
    <property type="term" value="P:type B pancreatic cell development"/>
    <property type="evidence" value="ECO:0007669"/>
    <property type="project" value="Ensembl"/>
</dbReference>
<evidence type="ECO:0000256" key="7">
    <source>
        <dbReference type="ARBA" id="ARBA00023180"/>
    </source>
</evidence>
<evidence type="ECO:0000256" key="4">
    <source>
        <dbReference type="ARBA" id="ARBA00022989"/>
    </source>
</evidence>
<name>A0A674NZF1_TAKRU</name>
<keyword evidence="6" id="KW-0675">Receptor</keyword>
<evidence type="ECO:0000256" key="8">
    <source>
        <dbReference type="SAM" id="MobiDB-lite"/>
    </source>
</evidence>
<evidence type="ECO:0000313" key="12">
    <source>
        <dbReference type="Proteomes" id="UP000005226"/>
    </source>
</evidence>
<dbReference type="OMA" id="FPPHCLF"/>
<keyword evidence="4 9" id="KW-1133">Transmembrane helix</keyword>
<proteinExistence type="predicted"/>
<gene>
    <name evidence="11" type="primary">lepr</name>
</gene>
<keyword evidence="5 9" id="KW-0472">Membrane</keyword>
<dbReference type="GO" id="GO:0001556">
    <property type="term" value="P:oocyte maturation"/>
    <property type="evidence" value="ECO:0007669"/>
    <property type="project" value="Ensembl"/>
</dbReference>
<keyword evidence="2 9" id="KW-0812">Transmembrane</keyword>
<dbReference type="PROSITE" id="PS50853">
    <property type="entry name" value="FN3"/>
    <property type="match status" value="2"/>
</dbReference>
<dbReference type="PANTHER" id="PTHR23037">
    <property type="entry name" value="CYTOKINE RECEPTOR"/>
    <property type="match status" value="1"/>
</dbReference>
<feature type="compositionally biased region" description="Polar residues" evidence="8">
    <location>
        <begin position="72"/>
        <end position="82"/>
    </location>
</feature>
<keyword evidence="3" id="KW-0732">Signal</keyword>
<dbReference type="InterPro" id="IPR036116">
    <property type="entry name" value="FN3_sf"/>
</dbReference>
<dbReference type="SUPFAM" id="SSF49265">
    <property type="entry name" value="Fibronectin type III"/>
    <property type="match status" value="2"/>
</dbReference>
<dbReference type="Gene3D" id="2.60.40.10">
    <property type="entry name" value="Immunoglobulins"/>
    <property type="match status" value="4"/>
</dbReference>
<dbReference type="GO" id="GO:0007399">
    <property type="term" value="P:nervous system development"/>
    <property type="evidence" value="ECO:0007669"/>
    <property type="project" value="Ensembl"/>
</dbReference>
<dbReference type="Pfam" id="PF18589">
    <property type="entry name" value="ObR_Ig"/>
    <property type="match status" value="1"/>
</dbReference>
<dbReference type="GO" id="GO:0009897">
    <property type="term" value="C:external side of plasma membrane"/>
    <property type="evidence" value="ECO:0007669"/>
    <property type="project" value="TreeGrafter"/>
</dbReference>
<dbReference type="GO" id="GO:0060828">
    <property type="term" value="P:regulation of canonical Wnt signaling pathway"/>
    <property type="evidence" value="ECO:0007669"/>
    <property type="project" value="Ensembl"/>
</dbReference>
<evidence type="ECO:0000256" key="6">
    <source>
        <dbReference type="ARBA" id="ARBA00023170"/>
    </source>
</evidence>
<feature type="transmembrane region" description="Helical" evidence="9">
    <location>
        <begin position="12"/>
        <end position="30"/>
    </location>
</feature>
<organism evidence="11 12">
    <name type="scientific">Takifugu rubripes</name>
    <name type="common">Japanese pufferfish</name>
    <name type="synonym">Fugu rubripes</name>
    <dbReference type="NCBI Taxonomy" id="31033"/>
    <lineage>
        <taxon>Eukaryota</taxon>
        <taxon>Metazoa</taxon>
        <taxon>Chordata</taxon>
        <taxon>Craniata</taxon>
        <taxon>Vertebrata</taxon>
        <taxon>Euteleostomi</taxon>
        <taxon>Actinopterygii</taxon>
        <taxon>Neopterygii</taxon>
        <taxon>Teleostei</taxon>
        <taxon>Neoteleostei</taxon>
        <taxon>Acanthomorphata</taxon>
        <taxon>Eupercaria</taxon>
        <taxon>Tetraodontiformes</taxon>
        <taxon>Tetradontoidea</taxon>
        <taxon>Tetraodontidae</taxon>
        <taxon>Takifugu</taxon>
    </lineage>
</organism>
<dbReference type="InParanoid" id="A0A674NZF1"/>
<dbReference type="GO" id="GO:0033210">
    <property type="term" value="P:leptin-mediated signaling pathway"/>
    <property type="evidence" value="ECO:0007669"/>
    <property type="project" value="Ensembl"/>
</dbReference>
<feature type="region of interest" description="Disordered" evidence="8">
    <location>
        <begin position="58"/>
        <end position="82"/>
    </location>
</feature>
<dbReference type="AlphaFoldDB" id="A0A674NZF1"/>
<accession>A0A674NZF1</accession>
<feature type="transmembrane region" description="Helical" evidence="9">
    <location>
        <begin position="800"/>
        <end position="822"/>
    </location>
</feature>
<dbReference type="GO" id="GO:0048839">
    <property type="term" value="P:inner ear development"/>
    <property type="evidence" value="ECO:0007669"/>
    <property type="project" value="Ensembl"/>
</dbReference>
<evidence type="ECO:0000256" key="2">
    <source>
        <dbReference type="ARBA" id="ARBA00022692"/>
    </source>
</evidence>
<reference evidence="11 12" key="1">
    <citation type="journal article" date="2011" name="Genome Biol. Evol.">
        <title>Integration of the genetic map and genome assembly of fugu facilitates insights into distinct features of genome evolution in teleosts and mammals.</title>
        <authorList>
            <person name="Kai W."/>
            <person name="Kikuchi K."/>
            <person name="Tohari S."/>
            <person name="Chew A.K."/>
            <person name="Tay A."/>
            <person name="Fujiwara A."/>
            <person name="Hosoya S."/>
            <person name="Suetake H."/>
            <person name="Naruse K."/>
            <person name="Brenner S."/>
            <person name="Suzuki Y."/>
            <person name="Venkatesh B."/>
        </authorList>
    </citation>
    <scope>NUCLEOTIDE SEQUENCE [LARGE SCALE GENOMIC DNA]</scope>
</reference>
<reference evidence="11" key="3">
    <citation type="submission" date="2025-09" db="UniProtKB">
        <authorList>
            <consortium name="Ensembl"/>
        </authorList>
    </citation>
    <scope>IDENTIFICATION</scope>
</reference>